<evidence type="ECO:0000256" key="1">
    <source>
        <dbReference type="ARBA" id="ARBA00004651"/>
    </source>
</evidence>
<keyword evidence="6 7" id="KW-0472">Membrane</keyword>
<dbReference type="Gene3D" id="1.10.3720.10">
    <property type="entry name" value="MetI-like"/>
    <property type="match status" value="1"/>
</dbReference>
<keyword evidence="10" id="KW-1185">Reference proteome</keyword>
<dbReference type="PROSITE" id="PS50928">
    <property type="entry name" value="ABC_TM1"/>
    <property type="match status" value="1"/>
</dbReference>
<protein>
    <submittedName>
        <fullName evidence="9">ABC-type phosphate/phosphonate transport system permease subunit</fullName>
    </submittedName>
</protein>
<evidence type="ECO:0000256" key="2">
    <source>
        <dbReference type="ARBA" id="ARBA00022448"/>
    </source>
</evidence>
<dbReference type="InterPro" id="IPR035906">
    <property type="entry name" value="MetI-like_sf"/>
</dbReference>
<dbReference type="Pfam" id="PF00528">
    <property type="entry name" value="BPD_transp_1"/>
    <property type="match status" value="1"/>
</dbReference>
<dbReference type="SUPFAM" id="SSF161098">
    <property type="entry name" value="MetI-like"/>
    <property type="match status" value="1"/>
</dbReference>
<dbReference type="InterPro" id="IPR000515">
    <property type="entry name" value="MetI-like"/>
</dbReference>
<dbReference type="EMBL" id="JAUSUG010000001">
    <property type="protein sequence ID" value="MDQ0252630.1"/>
    <property type="molecule type" value="Genomic_DNA"/>
</dbReference>
<feature type="transmembrane region" description="Helical" evidence="7">
    <location>
        <begin position="99"/>
        <end position="120"/>
    </location>
</feature>
<keyword evidence="2 7" id="KW-0813">Transport</keyword>
<evidence type="ECO:0000256" key="4">
    <source>
        <dbReference type="ARBA" id="ARBA00022692"/>
    </source>
</evidence>
<proteinExistence type="inferred from homology"/>
<keyword evidence="3" id="KW-1003">Cell membrane</keyword>
<keyword evidence="4 7" id="KW-0812">Transmembrane</keyword>
<comment type="caution">
    <text evidence="9">The sequence shown here is derived from an EMBL/GenBank/DDBJ whole genome shotgun (WGS) entry which is preliminary data.</text>
</comment>
<sequence length="157" mass="17149">MYGLTRTSLSGLRSVPEIVFGLILVVALGLGPFPAVLAILLHNIGVLGKLISELIEAADPGPQEAMKTVGATRWVAVLFSILPQIWPNVLSHYFYRFEVAIRTSLILGFIGGGGLGQLLFNHFNSFYYTAVALDIIMIMALVIIVDFIGSYVRKRVI</sequence>
<evidence type="ECO:0000313" key="10">
    <source>
        <dbReference type="Proteomes" id="UP001230005"/>
    </source>
</evidence>
<dbReference type="PANTHER" id="PTHR30043:SF1">
    <property type="entry name" value="ABC TRANSPORT SYSTEM PERMEASE PROTEIN P69"/>
    <property type="match status" value="1"/>
</dbReference>
<evidence type="ECO:0000256" key="5">
    <source>
        <dbReference type="ARBA" id="ARBA00022989"/>
    </source>
</evidence>
<evidence type="ECO:0000256" key="6">
    <source>
        <dbReference type="ARBA" id="ARBA00023136"/>
    </source>
</evidence>
<name>A0ABT9ZN27_9BACI</name>
<feature type="domain" description="ABC transmembrane type-1" evidence="8">
    <location>
        <begin position="1"/>
        <end position="149"/>
    </location>
</feature>
<evidence type="ECO:0000313" key="9">
    <source>
        <dbReference type="EMBL" id="MDQ0252630.1"/>
    </source>
</evidence>
<evidence type="ECO:0000259" key="8">
    <source>
        <dbReference type="PROSITE" id="PS50928"/>
    </source>
</evidence>
<dbReference type="PANTHER" id="PTHR30043">
    <property type="entry name" value="PHOSPHONATES TRANSPORT SYSTEM PERMEASE PROTEIN"/>
    <property type="match status" value="1"/>
</dbReference>
<reference evidence="9 10" key="1">
    <citation type="submission" date="2023-07" db="EMBL/GenBank/DDBJ databases">
        <title>Genomic Encyclopedia of Type Strains, Phase IV (KMG-IV): sequencing the most valuable type-strain genomes for metagenomic binning, comparative biology and taxonomic classification.</title>
        <authorList>
            <person name="Goeker M."/>
        </authorList>
    </citation>
    <scope>NUCLEOTIDE SEQUENCE [LARGE SCALE GENOMIC DNA]</scope>
    <source>
        <strain evidence="9 10">DSM 9768</strain>
    </source>
</reference>
<evidence type="ECO:0000256" key="3">
    <source>
        <dbReference type="ARBA" id="ARBA00022475"/>
    </source>
</evidence>
<comment type="subcellular location">
    <subcellularLocation>
        <location evidence="1 7">Cell membrane</location>
        <topology evidence="1 7">Multi-pass membrane protein</topology>
    </subcellularLocation>
</comment>
<keyword evidence="5 7" id="KW-1133">Transmembrane helix</keyword>
<feature type="transmembrane region" description="Helical" evidence="7">
    <location>
        <begin position="18"/>
        <end position="41"/>
    </location>
</feature>
<evidence type="ECO:0000256" key="7">
    <source>
        <dbReference type="RuleBase" id="RU363032"/>
    </source>
</evidence>
<organism evidence="9 10">
    <name type="scientific">Evansella vedderi</name>
    <dbReference type="NCBI Taxonomy" id="38282"/>
    <lineage>
        <taxon>Bacteria</taxon>
        <taxon>Bacillati</taxon>
        <taxon>Bacillota</taxon>
        <taxon>Bacilli</taxon>
        <taxon>Bacillales</taxon>
        <taxon>Bacillaceae</taxon>
        <taxon>Evansella</taxon>
    </lineage>
</organism>
<feature type="transmembrane region" description="Helical" evidence="7">
    <location>
        <begin position="126"/>
        <end position="152"/>
    </location>
</feature>
<dbReference type="CDD" id="cd06261">
    <property type="entry name" value="TM_PBP2"/>
    <property type="match status" value="1"/>
</dbReference>
<gene>
    <name evidence="9" type="ORF">J2S74_000002</name>
</gene>
<comment type="similarity">
    <text evidence="7">Belongs to the binding-protein-dependent transport system permease family.</text>
</comment>
<dbReference type="Proteomes" id="UP001230005">
    <property type="component" value="Unassembled WGS sequence"/>
</dbReference>
<accession>A0ABT9ZN27</accession>